<organism evidence="7 8">
    <name type="scientific">Mucilaginibacter aquatilis</name>
    <dbReference type="NCBI Taxonomy" id="1517760"/>
    <lineage>
        <taxon>Bacteria</taxon>
        <taxon>Pseudomonadati</taxon>
        <taxon>Bacteroidota</taxon>
        <taxon>Sphingobacteriia</taxon>
        <taxon>Sphingobacteriales</taxon>
        <taxon>Sphingobacteriaceae</taxon>
        <taxon>Mucilaginibacter</taxon>
    </lineage>
</organism>
<evidence type="ECO:0000256" key="5">
    <source>
        <dbReference type="SAM" id="Phobius"/>
    </source>
</evidence>
<keyword evidence="3 5" id="KW-1133">Transmembrane helix</keyword>
<proteinExistence type="predicted"/>
<comment type="caution">
    <text evidence="7">The sequence shown here is derived from an EMBL/GenBank/DDBJ whole genome shotgun (WGS) entry which is preliminary data.</text>
</comment>
<dbReference type="PANTHER" id="PTHR23508:SF10">
    <property type="entry name" value="CARBOXYLIC ACID TRANSPORTER PROTEIN HOMOLOG"/>
    <property type="match status" value="1"/>
</dbReference>
<name>A0A6I4I7X3_9SPHI</name>
<evidence type="ECO:0000256" key="1">
    <source>
        <dbReference type="ARBA" id="ARBA00004141"/>
    </source>
</evidence>
<dbReference type="InterPro" id="IPR020846">
    <property type="entry name" value="MFS_dom"/>
</dbReference>
<dbReference type="InterPro" id="IPR011701">
    <property type="entry name" value="MFS"/>
</dbReference>
<feature type="transmembrane region" description="Helical" evidence="5">
    <location>
        <begin position="58"/>
        <end position="77"/>
    </location>
</feature>
<feature type="transmembrane region" description="Helical" evidence="5">
    <location>
        <begin position="286"/>
        <end position="305"/>
    </location>
</feature>
<keyword evidence="8" id="KW-1185">Reference proteome</keyword>
<dbReference type="EMBL" id="WQLA01000003">
    <property type="protein sequence ID" value="MVN91335.1"/>
    <property type="molecule type" value="Genomic_DNA"/>
</dbReference>
<feature type="transmembrane region" description="Helical" evidence="5">
    <location>
        <begin position="84"/>
        <end position="101"/>
    </location>
</feature>
<keyword evidence="2 5" id="KW-0812">Transmembrane</keyword>
<sequence>MSDNAIQKNAKNVTFLVIVAALGYFVDIYDLLIFSIVRVQSLHDIGVSDVEMRTKGEFIINMQMFGLLLGGILWGIIGDKFGRIRVLFGSILLYSLANFANGLATDYYTYAAVRFIAGIGLAGELGAGITLVSETMSKEKRGYGTMIVAVVGLFGAAAANMVSKLGWQNAYFIGGGLGMLLLLLRVGTFESGMFKQAEKAEVSKGNFWMLFNNRKRFFKYLNCILIGMPLWFVVGILITQSPEIGKELGAAEPLSAGTGVMYTYIGLSFGDMFAGLFAQLTKSRRLTMLVFQLISVISVIVYLNLHGITHTQFVGICLFIGFFIGYWATFVTIASEQFGTNIRATVTTTVPNFVRGSLIPITWAFEFLVKHFKAQGYQNSLIIASYVMMGLVTVIALLALSQLKESFSKDLNYIEKNDPVSDINIA</sequence>
<dbReference type="Proteomes" id="UP000434850">
    <property type="component" value="Unassembled WGS sequence"/>
</dbReference>
<gene>
    <name evidence="7" type="ORF">GO816_09400</name>
</gene>
<dbReference type="RefSeq" id="WP_157541554.1">
    <property type="nucleotide sequence ID" value="NZ_WQLA01000003.1"/>
</dbReference>
<feature type="transmembrane region" description="Helical" evidence="5">
    <location>
        <begin position="12"/>
        <end position="38"/>
    </location>
</feature>
<dbReference type="GO" id="GO:0046943">
    <property type="term" value="F:carboxylic acid transmembrane transporter activity"/>
    <property type="evidence" value="ECO:0007669"/>
    <property type="project" value="TreeGrafter"/>
</dbReference>
<feature type="transmembrane region" description="Helical" evidence="5">
    <location>
        <begin position="169"/>
        <end position="186"/>
    </location>
</feature>
<dbReference type="GO" id="GO:0005886">
    <property type="term" value="C:plasma membrane"/>
    <property type="evidence" value="ECO:0007669"/>
    <property type="project" value="TreeGrafter"/>
</dbReference>
<protein>
    <submittedName>
        <fullName evidence="7">MFS transporter</fullName>
    </submittedName>
</protein>
<evidence type="ECO:0000256" key="2">
    <source>
        <dbReference type="ARBA" id="ARBA00022692"/>
    </source>
</evidence>
<dbReference type="PANTHER" id="PTHR23508">
    <property type="entry name" value="CARBOXYLIC ACID TRANSPORTER PROTEIN HOMOLOG"/>
    <property type="match status" value="1"/>
</dbReference>
<dbReference type="InterPro" id="IPR036259">
    <property type="entry name" value="MFS_trans_sf"/>
</dbReference>
<feature type="transmembrane region" description="Helical" evidence="5">
    <location>
        <begin position="311"/>
        <end position="333"/>
    </location>
</feature>
<evidence type="ECO:0000256" key="3">
    <source>
        <dbReference type="ARBA" id="ARBA00022989"/>
    </source>
</evidence>
<evidence type="ECO:0000259" key="6">
    <source>
        <dbReference type="PROSITE" id="PS50850"/>
    </source>
</evidence>
<dbReference type="PROSITE" id="PS50850">
    <property type="entry name" value="MFS"/>
    <property type="match status" value="1"/>
</dbReference>
<feature type="transmembrane region" description="Helical" evidence="5">
    <location>
        <begin position="259"/>
        <end position="279"/>
    </location>
</feature>
<feature type="transmembrane region" description="Helical" evidence="5">
    <location>
        <begin position="381"/>
        <end position="400"/>
    </location>
</feature>
<feature type="domain" description="Major facilitator superfamily (MFS) profile" evidence="6">
    <location>
        <begin position="16"/>
        <end position="402"/>
    </location>
</feature>
<reference evidence="7 8" key="1">
    <citation type="submission" date="2019-12" db="EMBL/GenBank/DDBJ databases">
        <title>Mucilaginibacter sp. HME9299 genome sequencing and assembly.</title>
        <authorList>
            <person name="Kang H."/>
            <person name="Kim H."/>
            <person name="Joh K."/>
        </authorList>
    </citation>
    <scope>NUCLEOTIDE SEQUENCE [LARGE SCALE GENOMIC DNA]</scope>
    <source>
        <strain evidence="7 8">HME9299</strain>
    </source>
</reference>
<dbReference type="Gene3D" id="1.20.1250.20">
    <property type="entry name" value="MFS general substrate transporter like domains"/>
    <property type="match status" value="2"/>
</dbReference>
<dbReference type="AlphaFoldDB" id="A0A6I4I7X3"/>
<evidence type="ECO:0000256" key="4">
    <source>
        <dbReference type="ARBA" id="ARBA00023136"/>
    </source>
</evidence>
<accession>A0A6I4I7X3</accession>
<comment type="subcellular location">
    <subcellularLocation>
        <location evidence="1">Membrane</location>
        <topology evidence="1">Multi-pass membrane protein</topology>
    </subcellularLocation>
</comment>
<evidence type="ECO:0000313" key="7">
    <source>
        <dbReference type="EMBL" id="MVN91335.1"/>
    </source>
</evidence>
<dbReference type="OrthoDB" id="9774156at2"/>
<feature type="transmembrane region" description="Helical" evidence="5">
    <location>
        <begin position="143"/>
        <end position="163"/>
    </location>
</feature>
<dbReference type="SUPFAM" id="SSF103473">
    <property type="entry name" value="MFS general substrate transporter"/>
    <property type="match status" value="1"/>
</dbReference>
<evidence type="ECO:0000313" key="8">
    <source>
        <dbReference type="Proteomes" id="UP000434850"/>
    </source>
</evidence>
<feature type="transmembrane region" description="Helical" evidence="5">
    <location>
        <begin position="107"/>
        <end position="131"/>
    </location>
</feature>
<dbReference type="Pfam" id="PF07690">
    <property type="entry name" value="MFS_1"/>
    <property type="match status" value="1"/>
</dbReference>
<feature type="transmembrane region" description="Helical" evidence="5">
    <location>
        <begin position="217"/>
        <end position="239"/>
    </location>
</feature>
<keyword evidence="4 5" id="KW-0472">Membrane</keyword>